<comment type="caution">
    <text evidence="1">The sequence shown here is derived from an EMBL/GenBank/DDBJ whole genome shotgun (WGS) entry which is preliminary data.</text>
</comment>
<proteinExistence type="predicted"/>
<dbReference type="Proteomes" id="UP001279734">
    <property type="component" value="Unassembled WGS sequence"/>
</dbReference>
<evidence type="ECO:0000313" key="1">
    <source>
        <dbReference type="EMBL" id="GMH24467.1"/>
    </source>
</evidence>
<name>A0AAD3T9I0_NEPGR</name>
<reference evidence="1" key="1">
    <citation type="submission" date="2023-05" db="EMBL/GenBank/DDBJ databases">
        <title>Nepenthes gracilis genome sequencing.</title>
        <authorList>
            <person name="Fukushima K."/>
        </authorList>
    </citation>
    <scope>NUCLEOTIDE SEQUENCE</scope>
    <source>
        <strain evidence="1">SING2019-196</strain>
    </source>
</reference>
<dbReference type="EMBL" id="BSYO01000028">
    <property type="protein sequence ID" value="GMH24467.1"/>
    <property type="molecule type" value="Genomic_DNA"/>
</dbReference>
<accession>A0AAD3T9I0</accession>
<dbReference type="InterPro" id="IPR053063">
    <property type="entry name" value="PWWP_domain_containing_PDP"/>
</dbReference>
<organism evidence="1 2">
    <name type="scientific">Nepenthes gracilis</name>
    <name type="common">Slender pitcher plant</name>
    <dbReference type="NCBI Taxonomy" id="150966"/>
    <lineage>
        <taxon>Eukaryota</taxon>
        <taxon>Viridiplantae</taxon>
        <taxon>Streptophyta</taxon>
        <taxon>Embryophyta</taxon>
        <taxon>Tracheophyta</taxon>
        <taxon>Spermatophyta</taxon>
        <taxon>Magnoliopsida</taxon>
        <taxon>eudicotyledons</taxon>
        <taxon>Gunneridae</taxon>
        <taxon>Pentapetalae</taxon>
        <taxon>Caryophyllales</taxon>
        <taxon>Nepenthaceae</taxon>
        <taxon>Nepenthes</taxon>
    </lineage>
</organism>
<dbReference type="PANTHER" id="PTHR42851">
    <property type="entry name" value="ALDOLASE-RELATED"/>
    <property type="match status" value="1"/>
</dbReference>
<dbReference type="PANTHER" id="PTHR42851:SF12">
    <property type="entry name" value="PWWP DOMAIN PROTEIN"/>
    <property type="match status" value="1"/>
</dbReference>
<keyword evidence="2" id="KW-1185">Reference proteome</keyword>
<evidence type="ECO:0000313" key="2">
    <source>
        <dbReference type="Proteomes" id="UP001279734"/>
    </source>
</evidence>
<sequence length="139" mass="15115">MPKGTDTSRPLVINAGIKEGVNVPEGGIGKFSIAHVQPAEILSNLGNIACSVSLPTLLQLTVYKNWFSTFYRPNGCSPLQDYYDSMENGYLEDNVEALMECSVRGPVEEYCSLGTGANKDIPGTSENNLLKKKEGEKHC</sequence>
<gene>
    <name evidence="1" type="ORF">Nepgr_026310</name>
</gene>
<dbReference type="AlphaFoldDB" id="A0AAD3T9I0"/>
<protein>
    <submittedName>
        <fullName evidence="1">Uncharacterized protein</fullName>
    </submittedName>
</protein>